<dbReference type="SUPFAM" id="SSF54928">
    <property type="entry name" value="RNA-binding domain, RBD"/>
    <property type="match status" value="1"/>
</dbReference>
<dbReference type="Proteomes" id="UP000054359">
    <property type="component" value="Unassembled WGS sequence"/>
</dbReference>
<name>A0A087URW5_STEMI</name>
<dbReference type="InterPro" id="IPR000504">
    <property type="entry name" value="RRM_dom"/>
</dbReference>
<dbReference type="OrthoDB" id="752362at2759"/>
<dbReference type="Gene3D" id="3.30.70.330">
    <property type="match status" value="1"/>
</dbReference>
<dbReference type="GO" id="GO:0003723">
    <property type="term" value="F:RNA binding"/>
    <property type="evidence" value="ECO:0007669"/>
    <property type="project" value="UniProtKB-KW"/>
</dbReference>
<evidence type="ECO:0000256" key="1">
    <source>
        <dbReference type="ARBA" id="ARBA00022884"/>
    </source>
</evidence>
<dbReference type="Pfam" id="PF00076">
    <property type="entry name" value="RRM_1"/>
    <property type="match status" value="1"/>
</dbReference>
<proteinExistence type="predicted"/>
<feature type="domain" description="RRM" evidence="2">
    <location>
        <begin position="5"/>
        <end position="71"/>
    </location>
</feature>
<reference evidence="3 4" key="1">
    <citation type="submission" date="2013-11" db="EMBL/GenBank/DDBJ databases">
        <title>Genome sequencing of Stegodyphus mimosarum.</title>
        <authorList>
            <person name="Bechsgaard J."/>
        </authorList>
    </citation>
    <scope>NUCLEOTIDE SEQUENCE [LARGE SCALE GENOMIC DNA]</scope>
</reference>
<keyword evidence="1" id="KW-0694">RNA-binding</keyword>
<sequence length="78" mass="8716">MSNNKIYVTIPSDMKEELLTQTFQERTGVAPLSYRLGRNYAIIDLPDGLSVEKAIEVLNGYEVMGSQLLVEPSLGQNR</sequence>
<protein>
    <recommendedName>
        <fullName evidence="2">RRM domain-containing protein</fullName>
    </recommendedName>
</protein>
<keyword evidence="4" id="KW-1185">Reference proteome</keyword>
<dbReference type="EMBL" id="KK121266">
    <property type="protein sequence ID" value="KFM80104.1"/>
    <property type="molecule type" value="Genomic_DNA"/>
</dbReference>
<accession>A0A087URW5</accession>
<dbReference type="InterPro" id="IPR035979">
    <property type="entry name" value="RBD_domain_sf"/>
</dbReference>
<evidence type="ECO:0000313" key="4">
    <source>
        <dbReference type="Proteomes" id="UP000054359"/>
    </source>
</evidence>
<dbReference type="AlphaFoldDB" id="A0A087URW5"/>
<feature type="non-terminal residue" evidence="3">
    <location>
        <position position="78"/>
    </location>
</feature>
<gene>
    <name evidence="3" type="ORF">X975_05764</name>
</gene>
<evidence type="ECO:0000259" key="2">
    <source>
        <dbReference type="SMART" id="SM00360"/>
    </source>
</evidence>
<evidence type="ECO:0000313" key="3">
    <source>
        <dbReference type="EMBL" id="KFM80104.1"/>
    </source>
</evidence>
<dbReference type="InterPro" id="IPR012677">
    <property type="entry name" value="Nucleotide-bd_a/b_plait_sf"/>
</dbReference>
<organism evidence="3 4">
    <name type="scientific">Stegodyphus mimosarum</name>
    <name type="common">African social velvet spider</name>
    <dbReference type="NCBI Taxonomy" id="407821"/>
    <lineage>
        <taxon>Eukaryota</taxon>
        <taxon>Metazoa</taxon>
        <taxon>Ecdysozoa</taxon>
        <taxon>Arthropoda</taxon>
        <taxon>Chelicerata</taxon>
        <taxon>Arachnida</taxon>
        <taxon>Araneae</taxon>
        <taxon>Araneomorphae</taxon>
        <taxon>Entelegynae</taxon>
        <taxon>Eresoidea</taxon>
        <taxon>Eresidae</taxon>
        <taxon>Stegodyphus</taxon>
    </lineage>
</organism>
<dbReference type="SMART" id="SM00360">
    <property type="entry name" value="RRM"/>
    <property type="match status" value="1"/>
</dbReference>